<keyword evidence="4" id="KW-0808">Transferase</keyword>
<dbReference type="InterPro" id="IPR011712">
    <property type="entry name" value="Sig_transdc_His_kin_sub3_dim/P"/>
</dbReference>
<evidence type="ECO:0000313" key="13">
    <source>
        <dbReference type="EMBL" id="WUQ81984.1"/>
    </source>
</evidence>
<keyword evidence="8" id="KW-0902">Two-component regulatory system</keyword>
<evidence type="ECO:0000256" key="8">
    <source>
        <dbReference type="ARBA" id="ARBA00023012"/>
    </source>
</evidence>
<feature type="transmembrane region" description="Helical" evidence="10">
    <location>
        <begin position="62"/>
        <end position="81"/>
    </location>
</feature>
<dbReference type="Pfam" id="PF07730">
    <property type="entry name" value="HisKA_3"/>
    <property type="match status" value="1"/>
</dbReference>
<evidence type="ECO:0000313" key="14">
    <source>
        <dbReference type="Proteomes" id="UP001432222"/>
    </source>
</evidence>
<proteinExistence type="predicted"/>
<keyword evidence="14" id="KW-1185">Reference proteome</keyword>
<dbReference type="EMBL" id="CP108110">
    <property type="protein sequence ID" value="WUQ81984.1"/>
    <property type="molecule type" value="Genomic_DNA"/>
</dbReference>
<name>A0ABZ1TTT9_9ACTN</name>
<feature type="domain" description="Histidine kinase/HSP90-like ATPase" evidence="11">
    <location>
        <begin position="335"/>
        <end position="420"/>
    </location>
</feature>
<gene>
    <name evidence="13" type="ORF">OHA16_02725</name>
</gene>
<dbReference type="Pfam" id="PF02518">
    <property type="entry name" value="HATPase_c"/>
    <property type="match status" value="1"/>
</dbReference>
<feature type="region of interest" description="Disordered" evidence="9">
    <location>
        <begin position="271"/>
        <end position="299"/>
    </location>
</feature>
<protein>
    <recommendedName>
        <fullName evidence="2">histidine kinase</fullName>
        <ecNumber evidence="2">2.7.13.3</ecNumber>
    </recommendedName>
</protein>
<reference evidence="13" key="1">
    <citation type="submission" date="2022-10" db="EMBL/GenBank/DDBJ databases">
        <title>The complete genomes of actinobacterial strains from the NBC collection.</title>
        <authorList>
            <person name="Joergensen T.S."/>
            <person name="Alvarez Arevalo M."/>
            <person name="Sterndorff E.B."/>
            <person name="Faurdal D."/>
            <person name="Vuksanovic O."/>
            <person name="Mourched A.-S."/>
            <person name="Charusanti P."/>
            <person name="Shaw S."/>
            <person name="Blin K."/>
            <person name="Weber T."/>
        </authorList>
    </citation>
    <scope>NUCLEOTIDE SEQUENCE</scope>
    <source>
        <strain evidence="13">NBC_00222</strain>
    </source>
</reference>
<feature type="domain" description="Signal transduction histidine kinase subgroup 3 dimerisation and phosphoacceptor" evidence="12">
    <location>
        <begin position="207"/>
        <end position="273"/>
    </location>
</feature>
<comment type="catalytic activity">
    <reaction evidence="1">
        <text>ATP + protein L-histidine = ADP + protein N-phospho-L-histidine.</text>
        <dbReference type="EC" id="2.7.13.3"/>
    </reaction>
</comment>
<evidence type="ECO:0000256" key="3">
    <source>
        <dbReference type="ARBA" id="ARBA00022553"/>
    </source>
</evidence>
<keyword evidence="5" id="KW-0547">Nucleotide-binding</keyword>
<dbReference type="Gene3D" id="1.20.5.1930">
    <property type="match status" value="1"/>
</dbReference>
<feature type="compositionally biased region" description="Gly residues" evidence="9">
    <location>
        <begin position="277"/>
        <end position="286"/>
    </location>
</feature>
<organism evidence="13 14">
    <name type="scientific">Kitasatospora purpeofusca</name>
    <dbReference type="NCBI Taxonomy" id="67352"/>
    <lineage>
        <taxon>Bacteria</taxon>
        <taxon>Bacillati</taxon>
        <taxon>Actinomycetota</taxon>
        <taxon>Actinomycetes</taxon>
        <taxon>Kitasatosporales</taxon>
        <taxon>Streptomycetaceae</taxon>
        <taxon>Kitasatospora</taxon>
    </lineage>
</organism>
<dbReference type="PANTHER" id="PTHR24421:SF10">
    <property type="entry name" value="NITRATE_NITRITE SENSOR PROTEIN NARQ"/>
    <property type="match status" value="1"/>
</dbReference>
<evidence type="ECO:0000256" key="6">
    <source>
        <dbReference type="ARBA" id="ARBA00022777"/>
    </source>
</evidence>
<keyword evidence="6 13" id="KW-0418">Kinase</keyword>
<evidence type="ECO:0000256" key="10">
    <source>
        <dbReference type="SAM" id="Phobius"/>
    </source>
</evidence>
<keyword evidence="10" id="KW-0812">Transmembrane</keyword>
<sequence>MSETLAPPPTLPPRLRRVPPGAWTALAWCLSLLSPALGDDGRPSRGTSTGAADPGHPPAVHQDWSTAAFTTPVALLAAALLRRRPRTAVALLLAATVAQTKAWRWELQLPPTALLAVVTALCLVTAAEPRRTSRAALAMVLGALTLHLLLAPALGGGLLLTGTRIGANDAGVLIAVIAWLVGRSVHQSREHAEALSARAAAQAVTAERLRIAREMHDTVAHSIGIVALQAGAARRVLDSRPDRAREALAEIETAGRETLAGLRRMLGALRRADDADGPGGPGGPGTDGSSVPAHGPPGLADLDRLAAATTAAGVRVDLRWQGERHQLPPEIDLAAFRIVQESLANVVRHAGTPSCRVTVDHRRPAELGLDITDRGRGRGTSPAGYGLVGLRERVALLHGDFTAAPRPDGGFRVTARLPLTGSAR</sequence>
<evidence type="ECO:0000256" key="7">
    <source>
        <dbReference type="ARBA" id="ARBA00022840"/>
    </source>
</evidence>
<feature type="region of interest" description="Disordered" evidence="9">
    <location>
        <begin position="40"/>
        <end position="62"/>
    </location>
</feature>
<evidence type="ECO:0000256" key="1">
    <source>
        <dbReference type="ARBA" id="ARBA00000085"/>
    </source>
</evidence>
<dbReference type="EC" id="2.7.13.3" evidence="2"/>
<dbReference type="Proteomes" id="UP001432222">
    <property type="component" value="Chromosome"/>
</dbReference>
<dbReference type="RefSeq" id="WP_328953057.1">
    <property type="nucleotide sequence ID" value="NZ_CP108110.1"/>
</dbReference>
<dbReference type="Gene3D" id="3.30.565.10">
    <property type="entry name" value="Histidine kinase-like ATPase, C-terminal domain"/>
    <property type="match status" value="1"/>
</dbReference>
<evidence type="ECO:0000259" key="11">
    <source>
        <dbReference type="Pfam" id="PF02518"/>
    </source>
</evidence>
<evidence type="ECO:0000256" key="2">
    <source>
        <dbReference type="ARBA" id="ARBA00012438"/>
    </source>
</evidence>
<evidence type="ECO:0000256" key="4">
    <source>
        <dbReference type="ARBA" id="ARBA00022679"/>
    </source>
</evidence>
<evidence type="ECO:0000259" key="12">
    <source>
        <dbReference type="Pfam" id="PF07730"/>
    </source>
</evidence>
<dbReference type="InterPro" id="IPR050482">
    <property type="entry name" value="Sensor_HK_TwoCompSys"/>
</dbReference>
<evidence type="ECO:0000256" key="5">
    <source>
        <dbReference type="ARBA" id="ARBA00022741"/>
    </source>
</evidence>
<keyword evidence="3" id="KW-0597">Phosphoprotein</keyword>
<dbReference type="CDD" id="cd16917">
    <property type="entry name" value="HATPase_UhpB-NarQ-NarX-like"/>
    <property type="match status" value="1"/>
</dbReference>
<feature type="transmembrane region" description="Helical" evidence="10">
    <location>
        <begin position="135"/>
        <end position="159"/>
    </location>
</feature>
<dbReference type="GO" id="GO:0016301">
    <property type="term" value="F:kinase activity"/>
    <property type="evidence" value="ECO:0007669"/>
    <property type="project" value="UniProtKB-KW"/>
</dbReference>
<accession>A0ABZ1TTT9</accession>
<evidence type="ECO:0000256" key="9">
    <source>
        <dbReference type="SAM" id="MobiDB-lite"/>
    </source>
</evidence>
<dbReference type="SUPFAM" id="SSF55874">
    <property type="entry name" value="ATPase domain of HSP90 chaperone/DNA topoisomerase II/histidine kinase"/>
    <property type="match status" value="1"/>
</dbReference>
<dbReference type="PANTHER" id="PTHR24421">
    <property type="entry name" value="NITRATE/NITRITE SENSOR PROTEIN NARX-RELATED"/>
    <property type="match status" value="1"/>
</dbReference>
<keyword evidence="10" id="KW-0472">Membrane</keyword>
<keyword evidence="10" id="KW-1133">Transmembrane helix</keyword>
<dbReference type="InterPro" id="IPR036890">
    <property type="entry name" value="HATPase_C_sf"/>
</dbReference>
<keyword evidence="7" id="KW-0067">ATP-binding</keyword>
<dbReference type="InterPro" id="IPR003594">
    <property type="entry name" value="HATPase_dom"/>
</dbReference>